<sequence>MFRHKKLPYVVHAFQQRCNGNAACLSSIAILSGDDVIVFDTRGHNEAELKLLRGETQPSIKLYLNSDLTPGTNIELYNGGTSYKVEVGWLNYLNTVIYLSVADYGQTEGRDVANCMSSTSVGKALAWSQLQQSVGKLFRIRSYTGTDITSILLAQALKPLNCNGDPSGGNYYRFNLTFSPQIGGDNTWAKPSIDAARGKCKGVMEGDEFFHGPGFYPDENPLVLIGNKLCPAAENTGICSGHGNCNLDYFPIMEDVGYVDWESRVPGNPCDNVYSA</sequence>
<proteinExistence type="predicted"/>
<reference evidence="1" key="1">
    <citation type="journal article" date="2023" name="Mol. Biol. Evol.">
        <title>Third-Generation Sequencing Reveals the Adaptive Role of the Epigenome in Three Deep-Sea Polychaetes.</title>
        <authorList>
            <person name="Perez M."/>
            <person name="Aroh O."/>
            <person name="Sun Y."/>
            <person name="Lan Y."/>
            <person name="Juniper S.K."/>
            <person name="Young C.R."/>
            <person name="Angers B."/>
            <person name="Qian P.Y."/>
        </authorList>
    </citation>
    <scope>NUCLEOTIDE SEQUENCE</scope>
    <source>
        <strain evidence="1">R07B-5</strain>
    </source>
</reference>
<dbReference type="Proteomes" id="UP001209878">
    <property type="component" value="Unassembled WGS sequence"/>
</dbReference>
<gene>
    <name evidence="1" type="ORF">NP493_224g01015</name>
</gene>
<evidence type="ECO:0000313" key="1">
    <source>
        <dbReference type="EMBL" id="KAK2185769.1"/>
    </source>
</evidence>
<evidence type="ECO:0000313" key="2">
    <source>
        <dbReference type="Proteomes" id="UP001209878"/>
    </source>
</evidence>
<name>A0AAD9P0F5_RIDPI</name>
<organism evidence="1 2">
    <name type="scientific">Ridgeia piscesae</name>
    <name type="common">Tubeworm</name>
    <dbReference type="NCBI Taxonomy" id="27915"/>
    <lineage>
        <taxon>Eukaryota</taxon>
        <taxon>Metazoa</taxon>
        <taxon>Spiralia</taxon>
        <taxon>Lophotrochozoa</taxon>
        <taxon>Annelida</taxon>
        <taxon>Polychaeta</taxon>
        <taxon>Sedentaria</taxon>
        <taxon>Canalipalpata</taxon>
        <taxon>Sabellida</taxon>
        <taxon>Siboglinidae</taxon>
        <taxon>Ridgeia</taxon>
    </lineage>
</organism>
<dbReference type="AlphaFoldDB" id="A0AAD9P0F5"/>
<dbReference type="EMBL" id="JAODUO010000223">
    <property type="protein sequence ID" value="KAK2185769.1"/>
    <property type="molecule type" value="Genomic_DNA"/>
</dbReference>
<comment type="caution">
    <text evidence="1">The sequence shown here is derived from an EMBL/GenBank/DDBJ whole genome shotgun (WGS) entry which is preliminary data.</text>
</comment>
<keyword evidence="2" id="KW-1185">Reference proteome</keyword>
<accession>A0AAD9P0F5</accession>
<protein>
    <submittedName>
        <fullName evidence="1">Uncharacterized protein</fullName>
    </submittedName>
</protein>